<evidence type="ECO:0000313" key="4">
    <source>
        <dbReference type="EMBL" id="MDY7225396.1"/>
    </source>
</evidence>
<dbReference type="InterPro" id="IPR020843">
    <property type="entry name" value="ER"/>
</dbReference>
<gene>
    <name evidence="4" type="ORF">SYV04_03345</name>
</gene>
<dbReference type="InterPro" id="IPR011032">
    <property type="entry name" value="GroES-like_sf"/>
</dbReference>
<dbReference type="Pfam" id="PF08240">
    <property type="entry name" value="ADH_N"/>
    <property type="match status" value="1"/>
</dbReference>
<accession>A0ABU5GW28</accession>
<dbReference type="Proteomes" id="UP001291309">
    <property type="component" value="Unassembled WGS sequence"/>
</dbReference>
<keyword evidence="5" id="KW-1185">Reference proteome</keyword>
<evidence type="ECO:0000256" key="1">
    <source>
        <dbReference type="ARBA" id="ARBA00022857"/>
    </source>
</evidence>
<proteinExistence type="predicted"/>
<feature type="domain" description="Enoyl reductase (ER)" evidence="3">
    <location>
        <begin position="20"/>
        <end position="334"/>
    </location>
</feature>
<sequence>MMNSALPETMRALCLTAYDGRPESLQVTEMPVPKPAAGQVLVRVSAAPINPADLMFVRGLYGVKRSLPTVPGFEGSGTVVAAGSVAGRLLVGRRVGCIPTPNMDGMWAEYVVVPAMQCLPLLPRISDEQGSSMFINPFSAWAMMDLARRGKHLALAQSAAASALGRMVLKLSLKENLPLVNIVRRAEQEALLRKLGAEHVVNSSEPEFEERLRIKCHELGVTLAFDAVAGPMTGQLAQALVDGGTVVVYGGLSEQESRIHPKELIFRRKKIEGFWVSDFFSKGFNRDQLRALVGVATMVGKDLETPIRAKLPLESAAEALRIAASDMTAGKVLFTPNASTDAR</sequence>
<dbReference type="Gene3D" id="3.90.180.10">
    <property type="entry name" value="Medium-chain alcohol dehydrogenases, catalytic domain"/>
    <property type="match status" value="1"/>
</dbReference>
<reference evidence="4 5" key="1">
    <citation type="submission" date="2023-12" db="EMBL/GenBank/DDBJ databases">
        <title>the genome sequence of Hyalangium sp. s54d21.</title>
        <authorList>
            <person name="Zhang X."/>
        </authorList>
    </citation>
    <scope>NUCLEOTIDE SEQUENCE [LARGE SCALE GENOMIC DNA]</scope>
    <source>
        <strain evidence="5">s54d21</strain>
    </source>
</reference>
<dbReference type="InterPro" id="IPR013149">
    <property type="entry name" value="ADH-like_C"/>
</dbReference>
<comment type="caution">
    <text evidence="4">The sequence shown here is derived from an EMBL/GenBank/DDBJ whole genome shotgun (WGS) entry which is preliminary data.</text>
</comment>
<dbReference type="EMBL" id="JAXIVS010000001">
    <property type="protein sequence ID" value="MDY7225396.1"/>
    <property type="molecule type" value="Genomic_DNA"/>
</dbReference>
<dbReference type="PANTHER" id="PTHR48106">
    <property type="entry name" value="QUINONE OXIDOREDUCTASE PIG3-RELATED"/>
    <property type="match status" value="1"/>
</dbReference>
<evidence type="ECO:0000313" key="5">
    <source>
        <dbReference type="Proteomes" id="UP001291309"/>
    </source>
</evidence>
<dbReference type="SUPFAM" id="SSF50129">
    <property type="entry name" value="GroES-like"/>
    <property type="match status" value="1"/>
</dbReference>
<dbReference type="SUPFAM" id="SSF51735">
    <property type="entry name" value="NAD(P)-binding Rossmann-fold domains"/>
    <property type="match status" value="1"/>
</dbReference>
<keyword evidence="1" id="KW-0521">NADP</keyword>
<dbReference type="SMART" id="SM00829">
    <property type="entry name" value="PKS_ER"/>
    <property type="match status" value="1"/>
</dbReference>
<evidence type="ECO:0000259" key="3">
    <source>
        <dbReference type="SMART" id="SM00829"/>
    </source>
</evidence>
<dbReference type="PANTHER" id="PTHR48106:SF18">
    <property type="entry name" value="QUINONE OXIDOREDUCTASE PIG3"/>
    <property type="match status" value="1"/>
</dbReference>
<organism evidence="4 5">
    <name type="scientific">Hyalangium rubrum</name>
    <dbReference type="NCBI Taxonomy" id="3103134"/>
    <lineage>
        <taxon>Bacteria</taxon>
        <taxon>Pseudomonadati</taxon>
        <taxon>Myxococcota</taxon>
        <taxon>Myxococcia</taxon>
        <taxon>Myxococcales</taxon>
        <taxon>Cystobacterineae</taxon>
        <taxon>Archangiaceae</taxon>
        <taxon>Hyalangium</taxon>
    </lineage>
</organism>
<keyword evidence="2" id="KW-0560">Oxidoreductase</keyword>
<protein>
    <submittedName>
        <fullName evidence="4">Zinc-binding dehydrogenase</fullName>
    </submittedName>
</protein>
<dbReference type="RefSeq" id="WP_321544106.1">
    <property type="nucleotide sequence ID" value="NZ_JAXIVS010000001.1"/>
</dbReference>
<dbReference type="InterPro" id="IPR013154">
    <property type="entry name" value="ADH-like_N"/>
</dbReference>
<dbReference type="Pfam" id="PF00107">
    <property type="entry name" value="ADH_zinc_N"/>
    <property type="match status" value="1"/>
</dbReference>
<dbReference type="Gene3D" id="3.40.50.720">
    <property type="entry name" value="NAD(P)-binding Rossmann-like Domain"/>
    <property type="match status" value="1"/>
</dbReference>
<dbReference type="InterPro" id="IPR036291">
    <property type="entry name" value="NAD(P)-bd_dom_sf"/>
</dbReference>
<evidence type="ECO:0000256" key="2">
    <source>
        <dbReference type="ARBA" id="ARBA00023002"/>
    </source>
</evidence>
<name>A0ABU5GW28_9BACT</name>
<dbReference type="CDD" id="cd08291">
    <property type="entry name" value="ETR_like_1"/>
    <property type="match status" value="1"/>
</dbReference>